<dbReference type="AlphaFoldDB" id="A0AAP7A5C6"/>
<gene>
    <name evidence="1" type="ORF">HMI46_27185</name>
</gene>
<evidence type="ECO:0000313" key="1">
    <source>
        <dbReference type="EMBL" id="NOJ74187.1"/>
    </source>
</evidence>
<organism evidence="1 2">
    <name type="scientific">Paenibacillus alvei</name>
    <name type="common">Bacillus alvei</name>
    <dbReference type="NCBI Taxonomy" id="44250"/>
    <lineage>
        <taxon>Bacteria</taxon>
        <taxon>Bacillati</taxon>
        <taxon>Bacillota</taxon>
        <taxon>Bacilli</taxon>
        <taxon>Bacillales</taxon>
        <taxon>Paenibacillaceae</taxon>
        <taxon>Paenibacillus</taxon>
    </lineage>
</organism>
<protein>
    <submittedName>
        <fullName evidence="1">Uncharacterized protein</fullName>
    </submittedName>
</protein>
<reference evidence="1 2" key="1">
    <citation type="submission" date="2020-05" db="EMBL/GenBank/DDBJ databases">
        <title>Whole genome sequencing and identification of novel metabolites from Paenibacillus alvei strain JR949.</title>
        <authorList>
            <person name="Rajendhran J."/>
            <person name="Sree Pranav P."/>
            <person name="Mahalakshmi B."/>
            <person name="Karthikeyan R."/>
        </authorList>
    </citation>
    <scope>NUCLEOTIDE SEQUENCE [LARGE SCALE GENOMIC DNA]</scope>
    <source>
        <strain evidence="1 2">JR949</strain>
    </source>
</reference>
<proteinExistence type="predicted"/>
<sequence>MEKYRFFNSTPDDRREYLASDFAEYFNRFLSDGLYTENGNVGLRVVPGSGLGIVVHTGYAFIRGYMYHNDAELPKALAQSDTMLDRIDRIVLRWDEPARKISVVVKKGEFSSTPVVPSLEITKTVKELGLAQVRIRKGATSIAAGDITDERLTAACGLVSSLIDIPVQEMWRVWNGSLDQIKDAWDKWFGSIQNKTGLRVMIGPTEPPDIVAGDLWLKVM</sequence>
<dbReference type="RefSeq" id="WP_171420137.1">
    <property type="nucleotide sequence ID" value="NZ_JABFOR010000095.1"/>
</dbReference>
<dbReference type="EMBL" id="JABFOR010000095">
    <property type="protein sequence ID" value="NOJ74187.1"/>
    <property type="molecule type" value="Genomic_DNA"/>
</dbReference>
<evidence type="ECO:0000313" key="2">
    <source>
        <dbReference type="Proteomes" id="UP000552038"/>
    </source>
</evidence>
<name>A0AAP7A5C6_PAEAL</name>
<comment type="caution">
    <text evidence="1">The sequence shown here is derived from an EMBL/GenBank/DDBJ whole genome shotgun (WGS) entry which is preliminary data.</text>
</comment>
<dbReference type="Proteomes" id="UP000552038">
    <property type="component" value="Unassembled WGS sequence"/>
</dbReference>
<accession>A0AAP7A5C6</accession>